<name>A0A2W4R907_9GAMM</name>
<evidence type="ECO:0000313" key="2">
    <source>
        <dbReference type="Proteomes" id="UP000249396"/>
    </source>
</evidence>
<dbReference type="PANTHER" id="PTHR42280">
    <property type="entry name" value="CITG FAMILY PROTEIN"/>
    <property type="match status" value="1"/>
</dbReference>
<organism evidence="1 2">
    <name type="scientific">Candidatus Methylumidiphilus alinenensis</name>
    <dbReference type="NCBI Taxonomy" id="2202197"/>
    <lineage>
        <taxon>Bacteria</taxon>
        <taxon>Pseudomonadati</taxon>
        <taxon>Pseudomonadota</taxon>
        <taxon>Gammaproteobacteria</taxon>
        <taxon>Methylococcales</taxon>
        <taxon>Candidatus Methylumidiphilus</taxon>
    </lineage>
</organism>
<protein>
    <submittedName>
        <fullName evidence="1">Triphosphoribosyl-dephospho-CoA synthase</fullName>
    </submittedName>
</protein>
<dbReference type="Proteomes" id="UP000249396">
    <property type="component" value="Unassembled WGS sequence"/>
</dbReference>
<dbReference type="PANTHER" id="PTHR42280:SF1">
    <property type="entry name" value="CITG FAMILY PROTEIN"/>
    <property type="match status" value="1"/>
</dbReference>
<dbReference type="AlphaFoldDB" id="A0A2W4R907"/>
<sequence length="285" mass="31621">MPINPEALQQAYLEACEAELLAFKPGNVSIHSTGNYLSVEDFRESAKASTPPLCDPVLSLGERIFRAIAATQDAVGCNTNLGIVLLAAPMIHACLNSPKGTALRENLRHVLDHTTREDACWAFRAIHLASPGGLGESEQQNVQSEPTVTLLEAMKIAEGRDRIAWQYTNYYTNVFDLAIPRYHSRLHLWGDEQWATLGVFTGLLRAFPDSHIERNFGDQFTEMVADRMKRVEQAMDLFESPEQVMRILREVDAELKSAGINPGTTADLTVACLLAVRLERLLEAS</sequence>
<proteinExistence type="predicted"/>
<evidence type="ECO:0000313" key="1">
    <source>
        <dbReference type="EMBL" id="PZN80655.1"/>
    </source>
</evidence>
<gene>
    <name evidence="1" type="ORF">DM484_09645</name>
</gene>
<dbReference type="InterPro" id="IPR002736">
    <property type="entry name" value="CitG"/>
</dbReference>
<dbReference type="EMBL" id="QJPH01000279">
    <property type="protein sequence ID" value="PZN80655.1"/>
    <property type="molecule type" value="Genomic_DNA"/>
</dbReference>
<dbReference type="GO" id="GO:0005524">
    <property type="term" value="F:ATP binding"/>
    <property type="evidence" value="ECO:0007669"/>
    <property type="project" value="InterPro"/>
</dbReference>
<dbReference type="Pfam" id="PF01874">
    <property type="entry name" value="CitG"/>
    <property type="match status" value="1"/>
</dbReference>
<dbReference type="Gene3D" id="1.10.4200.10">
    <property type="entry name" value="Triphosphoribosyl-dephospho-CoA protein"/>
    <property type="match status" value="1"/>
</dbReference>
<reference evidence="1 2" key="1">
    <citation type="journal article" date="2018" name="Aquat. Microb. Ecol.">
        <title>Gammaproteobacterial methanotrophs dominate.</title>
        <authorList>
            <person name="Rissanen A.J."/>
            <person name="Saarenheimo J."/>
            <person name="Tiirola M."/>
            <person name="Peura S."/>
            <person name="Aalto S.L."/>
            <person name="Karvinen A."/>
            <person name="Nykanen H."/>
        </authorList>
    </citation>
    <scope>NUCLEOTIDE SEQUENCE [LARGE SCALE GENOMIC DNA]</scope>
    <source>
        <strain evidence="1">AMbin10</strain>
    </source>
</reference>
<dbReference type="GO" id="GO:0046917">
    <property type="term" value="F:triphosphoribosyl-dephospho-CoA synthase activity"/>
    <property type="evidence" value="ECO:0007669"/>
    <property type="project" value="InterPro"/>
</dbReference>
<comment type="caution">
    <text evidence="1">The sequence shown here is derived from an EMBL/GenBank/DDBJ whole genome shotgun (WGS) entry which is preliminary data.</text>
</comment>
<accession>A0A2W4R907</accession>